<dbReference type="AlphaFoldDB" id="A0A9P5TYR5"/>
<keyword evidence="1" id="KW-0472">Membrane</keyword>
<sequence length="124" mass="14100">DFFLTFPTEVRSIWSSQLTGTSVVFILSRYSFLLSKVMQLYVLPLPARMTDTSCRNIHNAATAIITISGSTMEVLSVLRVYALFGQRRSLLILLCPFIIARMIIFLLVCPLCTASLRYIFRHSM</sequence>
<evidence type="ECO:0000313" key="3">
    <source>
        <dbReference type="EMBL" id="KAF9059597.1"/>
    </source>
</evidence>
<keyword evidence="1" id="KW-0812">Transmembrane</keyword>
<dbReference type="EMBL" id="JADNRY010000291">
    <property type="protein sequence ID" value="KAF9059597.1"/>
    <property type="molecule type" value="Genomic_DNA"/>
</dbReference>
<gene>
    <name evidence="3" type="ORF">BDP27DRAFT_1238418</name>
</gene>
<dbReference type="InterPro" id="IPR045340">
    <property type="entry name" value="DUF6533"/>
</dbReference>
<dbReference type="OrthoDB" id="2745134at2759"/>
<keyword evidence="1" id="KW-1133">Transmembrane helix</keyword>
<evidence type="ECO:0000256" key="1">
    <source>
        <dbReference type="SAM" id="Phobius"/>
    </source>
</evidence>
<proteinExistence type="predicted"/>
<feature type="transmembrane region" description="Helical" evidence="1">
    <location>
        <begin position="20"/>
        <end position="43"/>
    </location>
</feature>
<feature type="domain" description="DUF6533" evidence="2">
    <location>
        <begin position="1"/>
        <end position="34"/>
    </location>
</feature>
<protein>
    <recommendedName>
        <fullName evidence="2">DUF6533 domain-containing protein</fullName>
    </recommendedName>
</protein>
<name>A0A9P5TYR5_9AGAR</name>
<organism evidence="3 4">
    <name type="scientific">Rhodocollybia butyracea</name>
    <dbReference type="NCBI Taxonomy" id="206335"/>
    <lineage>
        <taxon>Eukaryota</taxon>
        <taxon>Fungi</taxon>
        <taxon>Dikarya</taxon>
        <taxon>Basidiomycota</taxon>
        <taxon>Agaricomycotina</taxon>
        <taxon>Agaricomycetes</taxon>
        <taxon>Agaricomycetidae</taxon>
        <taxon>Agaricales</taxon>
        <taxon>Marasmiineae</taxon>
        <taxon>Omphalotaceae</taxon>
        <taxon>Rhodocollybia</taxon>
    </lineage>
</organism>
<evidence type="ECO:0000313" key="4">
    <source>
        <dbReference type="Proteomes" id="UP000772434"/>
    </source>
</evidence>
<accession>A0A9P5TYR5</accession>
<feature type="transmembrane region" description="Helical" evidence="1">
    <location>
        <begin position="63"/>
        <end position="84"/>
    </location>
</feature>
<comment type="caution">
    <text evidence="3">The sequence shown here is derived from an EMBL/GenBank/DDBJ whole genome shotgun (WGS) entry which is preliminary data.</text>
</comment>
<dbReference type="Pfam" id="PF20151">
    <property type="entry name" value="DUF6533"/>
    <property type="match status" value="1"/>
</dbReference>
<dbReference type="Proteomes" id="UP000772434">
    <property type="component" value="Unassembled WGS sequence"/>
</dbReference>
<feature type="non-terminal residue" evidence="3">
    <location>
        <position position="1"/>
    </location>
</feature>
<feature type="transmembrane region" description="Helical" evidence="1">
    <location>
        <begin position="90"/>
        <end position="120"/>
    </location>
</feature>
<reference evidence="3" key="1">
    <citation type="submission" date="2020-11" db="EMBL/GenBank/DDBJ databases">
        <authorList>
            <consortium name="DOE Joint Genome Institute"/>
            <person name="Ahrendt S."/>
            <person name="Riley R."/>
            <person name="Andreopoulos W."/>
            <person name="Labutti K."/>
            <person name="Pangilinan J."/>
            <person name="Ruiz-Duenas F.J."/>
            <person name="Barrasa J.M."/>
            <person name="Sanchez-Garcia M."/>
            <person name="Camarero S."/>
            <person name="Miyauchi S."/>
            <person name="Serrano A."/>
            <person name="Linde D."/>
            <person name="Babiker R."/>
            <person name="Drula E."/>
            <person name="Ayuso-Fernandez I."/>
            <person name="Pacheco R."/>
            <person name="Padilla G."/>
            <person name="Ferreira P."/>
            <person name="Barriuso J."/>
            <person name="Kellner H."/>
            <person name="Castanera R."/>
            <person name="Alfaro M."/>
            <person name="Ramirez L."/>
            <person name="Pisabarro A.G."/>
            <person name="Kuo A."/>
            <person name="Tritt A."/>
            <person name="Lipzen A."/>
            <person name="He G."/>
            <person name="Yan M."/>
            <person name="Ng V."/>
            <person name="Cullen D."/>
            <person name="Martin F."/>
            <person name="Rosso M.-N."/>
            <person name="Henrissat B."/>
            <person name="Hibbett D."/>
            <person name="Martinez A.T."/>
            <person name="Grigoriev I.V."/>
        </authorList>
    </citation>
    <scope>NUCLEOTIDE SEQUENCE</scope>
    <source>
        <strain evidence="3">AH 40177</strain>
    </source>
</reference>
<evidence type="ECO:0000259" key="2">
    <source>
        <dbReference type="Pfam" id="PF20151"/>
    </source>
</evidence>
<keyword evidence="4" id="KW-1185">Reference proteome</keyword>